<dbReference type="Proteomes" id="UP001205063">
    <property type="component" value="Unassembled WGS sequence"/>
</dbReference>
<comment type="function">
    <text evidence="6">Component of the acetyl coenzyme A carboxylase (ACC) complex. Biotin carboxylase (BC) catalyzes the carboxylation of biotin on its carrier protein (BCCP) and then the CO(2) group is transferred by the transcarboxylase to acetyl-CoA to form malonyl-CoA.</text>
</comment>
<keyword evidence="5" id="KW-0862">Zinc</keyword>
<keyword evidence="4" id="KW-0863">Zinc-finger</keyword>
<organism evidence="8 9">
    <name type="scientific">Bittarella massiliensis</name>
    <name type="common">ex Durand et al. 2017</name>
    <dbReference type="NCBI Taxonomy" id="1720313"/>
    <lineage>
        <taxon>Bacteria</taxon>
        <taxon>Bacillati</taxon>
        <taxon>Bacillota</taxon>
        <taxon>Clostridia</taxon>
        <taxon>Eubacteriales</taxon>
        <taxon>Oscillospiraceae</taxon>
        <taxon>Bittarella (ex Durand et al. 2017)</taxon>
    </lineage>
</organism>
<evidence type="ECO:0000256" key="6">
    <source>
        <dbReference type="ARBA" id="ARBA00025280"/>
    </source>
</evidence>
<evidence type="ECO:0000313" key="8">
    <source>
        <dbReference type="EMBL" id="MCQ4950939.1"/>
    </source>
</evidence>
<dbReference type="Pfam" id="PF17848">
    <property type="entry name" value="Zn_ribbon_ACC"/>
    <property type="match status" value="1"/>
</dbReference>
<proteinExistence type="predicted"/>
<gene>
    <name evidence="8" type="ORF">NE646_15070</name>
</gene>
<evidence type="ECO:0000256" key="2">
    <source>
        <dbReference type="ARBA" id="ARBA00022679"/>
    </source>
</evidence>
<evidence type="ECO:0000313" key="9">
    <source>
        <dbReference type="Proteomes" id="UP001205063"/>
    </source>
</evidence>
<dbReference type="InterPro" id="IPR029045">
    <property type="entry name" value="ClpP/crotonase-like_dom_sf"/>
</dbReference>
<dbReference type="EMBL" id="JANGAB010000469">
    <property type="protein sequence ID" value="MCQ4950939.1"/>
    <property type="molecule type" value="Genomic_DNA"/>
</dbReference>
<dbReference type="GO" id="GO:2001295">
    <property type="term" value="P:malonyl-CoA biosynthetic process"/>
    <property type="evidence" value="ECO:0007669"/>
    <property type="project" value="TreeGrafter"/>
</dbReference>
<dbReference type="GO" id="GO:0006633">
    <property type="term" value="P:fatty acid biosynthetic process"/>
    <property type="evidence" value="ECO:0007669"/>
    <property type="project" value="TreeGrafter"/>
</dbReference>
<sequence>MPGEETPGSENTPSVPEGLWVKCPKCGELLYKEDVVKNDYVCPKCKGYFRIKAKTRIRMVADKESFQEWCTGLHTFNPLDYPE</sequence>
<dbReference type="GO" id="GO:0008270">
    <property type="term" value="F:zinc ion binding"/>
    <property type="evidence" value="ECO:0007669"/>
    <property type="project" value="UniProtKB-KW"/>
</dbReference>
<evidence type="ECO:0000256" key="4">
    <source>
        <dbReference type="ARBA" id="ARBA00022771"/>
    </source>
</evidence>
<comment type="subcellular location">
    <subcellularLocation>
        <location evidence="1">Cytoplasm</location>
    </subcellularLocation>
</comment>
<evidence type="ECO:0000256" key="3">
    <source>
        <dbReference type="ARBA" id="ARBA00022723"/>
    </source>
</evidence>
<accession>A0AAW5KJ57</accession>
<reference evidence="8" key="1">
    <citation type="submission" date="2022-06" db="EMBL/GenBank/DDBJ databases">
        <title>Isolation of gut microbiota from human fecal samples.</title>
        <authorList>
            <person name="Pamer E.G."/>
            <person name="Barat B."/>
            <person name="Waligurski E."/>
            <person name="Medina S."/>
            <person name="Paddock L."/>
            <person name="Mostad J."/>
        </authorList>
    </citation>
    <scope>NUCLEOTIDE SEQUENCE</scope>
    <source>
        <strain evidence="8">DFI.7.96</strain>
    </source>
</reference>
<dbReference type="SUPFAM" id="SSF52096">
    <property type="entry name" value="ClpP/crotonase"/>
    <property type="match status" value="1"/>
</dbReference>
<dbReference type="PANTHER" id="PTHR42995:SF5">
    <property type="entry name" value="ACETYL-COENZYME A CARBOXYLASE CARBOXYL TRANSFERASE SUBUNIT BETA, CHLOROPLASTIC"/>
    <property type="match status" value="1"/>
</dbReference>
<dbReference type="GO" id="GO:0005737">
    <property type="term" value="C:cytoplasm"/>
    <property type="evidence" value="ECO:0007669"/>
    <property type="project" value="UniProtKB-SubCell"/>
</dbReference>
<dbReference type="Gene3D" id="3.90.226.10">
    <property type="entry name" value="2-enoyl-CoA Hydratase, Chain A, domain 1"/>
    <property type="match status" value="1"/>
</dbReference>
<keyword evidence="3" id="KW-0479">Metal-binding</keyword>
<dbReference type="InterPro" id="IPR041010">
    <property type="entry name" value="Znf-ACC"/>
</dbReference>
<evidence type="ECO:0000256" key="5">
    <source>
        <dbReference type="ARBA" id="ARBA00022833"/>
    </source>
</evidence>
<feature type="non-terminal residue" evidence="8">
    <location>
        <position position="83"/>
    </location>
</feature>
<dbReference type="PROSITE" id="PS50980">
    <property type="entry name" value="COA_CT_NTER"/>
    <property type="match status" value="1"/>
</dbReference>
<name>A0AAW5KJ57_9FIRM</name>
<protein>
    <submittedName>
        <fullName evidence="8">Acetyl-CoA carboxylase carboxyl transferase subunit beta</fullName>
    </submittedName>
</protein>
<dbReference type="AlphaFoldDB" id="A0AAW5KJ57"/>
<comment type="caution">
    <text evidence="8">The sequence shown here is derived from an EMBL/GenBank/DDBJ whole genome shotgun (WGS) entry which is preliminary data.</text>
</comment>
<feature type="domain" description="CoA carboxyltransferase N-terminal" evidence="7">
    <location>
        <begin position="19"/>
        <end position="83"/>
    </location>
</feature>
<dbReference type="PANTHER" id="PTHR42995">
    <property type="entry name" value="ACETYL-COENZYME A CARBOXYLASE CARBOXYL TRANSFERASE SUBUNIT BETA, CHLOROPLASTIC"/>
    <property type="match status" value="1"/>
</dbReference>
<dbReference type="InterPro" id="IPR011762">
    <property type="entry name" value="COA_CT_N"/>
</dbReference>
<evidence type="ECO:0000259" key="7">
    <source>
        <dbReference type="PROSITE" id="PS50980"/>
    </source>
</evidence>
<evidence type="ECO:0000256" key="1">
    <source>
        <dbReference type="ARBA" id="ARBA00004496"/>
    </source>
</evidence>
<keyword evidence="2 8" id="KW-0808">Transferase</keyword>
<dbReference type="GO" id="GO:0003989">
    <property type="term" value="F:acetyl-CoA carboxylase activity"/>
    <property type="evidence" value="ECO:0007669"/>
    <property type="project" value="TreeGrafter"/>
</dbReference>
<dbReference type="GO" id="GO:0016740">
    <property type="term" value="F:transferase activity"/>
    <property type="evidence" value="ECO:0007669"/>
    <property type="project" value="UniProtKB-KW"/>
</dbReference>